<dbReference type="PANTHER" id="PTHR36966">
    <property type="entry name" value="REP-ASSOCIATED TYROSINE TRANSPOSASE"/>
    <property type="match status" value="1"/>
</dbReference>
<dbReference type="Proteomes" id="UP000653472">
    <property type="component" value="Unassembled WGS sequence"/>
</dbReference>
<protein>
    <submittedName>
        <fullName evidence="2">Transposase</fullName>
    </submittedName>
</protein>
<accession>A0A969WBI6</accession>
<evidence type="ECO:0000313" key="2">
    <source>
        <dbReference type="EMBL" id="NKF23922.1"/>
    </source>
</evidence>
<dbReference type="InterPro" id="IPR002686">
    <property type="entry name" value="Transposase_17"/>
</dbReference>
<gene>
    <name evidence="2" type="ORF">G7Y82_16535</name>
</gene>
<dbReference type="EMBL" id="JAAVXB010000010">
    <property type="protein sequence ID" value="NKF23922.1"/>
    <property type="molecule type" value="Genomic_DNA"/>
</dbReference>
<comment type="caution">
    <text evidence="2">The sequence shown here is derived from an EMBL/GenBank/DDBJ whole genome shotgun (WGS) entry which is preliminary data.</text>
</comment>
<dbReference type="InterPro" id="IPR052715">
    <property type="entry name" value="RAYT_transposase"/>
</dbReference>
<dbReference type="PANTHER" id="PTHR36966:SF1">
    <property type="entry name" value="REP-ASSOCIATED TYROSINE TRANSPOSASE"/>
    <property type="match status" value="1"/>
</dbReference>
<keyword evidence="3" id="KW-1185">Reference proteome</keyword>
<dbReference type="InterPro" id="IPR036515">
    <property type="entry name" value="Transposase_17_sf"/>
</dbReference>
<name>A0A969WBI6_9GAMM</name>
<dbReference type="SMART" id="SM01321">
    <property type="entry name" value="Y1_Tnp"/>
    <property type="match status" value="1"/>
</dbReference>
<dbReference type="NCBIfam" id="NF047646">
    <property type="entry name" value="REP_Tyr_transpos"/>
    <property type="match status" value="1"/>
</dbReference>
<dbReference type="Pfam" id="PF01797">
    <property type="entry name" value="Y1_Tnp"/>
    <property type="match status" value="1"/>
</dbReference>
<dbReference type="AlphaFoldDB" id="A0A969WBI6"/>
<sequence>MASHRRSRRIANAPYFLTVTLRNRRARHLTDHVGDLRTTFRDARARAPFHIEALVILPDHFHLLCSLLDGDADFSTRIRLIKRGFTIRLRDAGIPLYRNARGEYDLWQRRFWEHPIRDEADFERHVDYIHYNPVKHVLVTRIRDWPYSSIHRDVRRGLLPVDWGGAEPVPPESGIGELP</sequence>
<organism evidence="2 3">
    <name type="scientific">Solimonas marina</name>
    <dbReference type="NCBI Taxonomy" id="2714601"/>
    <lineage>
        <taxon>Bacteria</taxon>
        <taxon>Pseudomonadati</taxon>
        <taxon>Pseudomonadota</taxon>
        <taxon>Gammaproteobacteria</taxon>
        <taxon>Nevskiales</taxon>
        <taxon>Nevskiaceae</taxon>
        <taxon>Solimonas</taxon>
    </lineage>
</organism>
<dbReference type="RefSeq" id="WP_168149238.1">
    <property type="nucleotide sequence ID" value="NZ_JAAVXB010000010.1"/>
</dbReference>
<dbReference type="Gene3D" id="3.30.70.1290">
    <property type="entry name" value="Transposase IS200-like"/>
    <property type="match status" value="1"/>
</dbReference>
<dbReference type="GO" id="GO:0043565">
    <property type="term" value="F:sequence-specific DNA binding"/>
    <property type="evidence" value="ECO:0007669"/>
    <property type="project" value="TreeGrafter"/>
</dbReference>
<evidence type="ECO:0000259" key="1">
    <source>
        <dbReference type="SMART" id="SM01321"/>
    </source>
</evidence>
<dbReference type="SUPFAM" id="SSF143422">
    <property type="entry name" value="Transposase IS200-like"/>
    <property type="match status" value="1"/>
</dbReference>
<evidence type="ECO:0000313" key="3">
    <source>
        <dbReference type="Proteomes" id="UP000653472"/>
    </source>
</evidence>
<reference evidence="2" key="1">
    <citation type="submission" date="2020-03" db="EMBL/GenBank/DDBJ databases">
        <title>Solimonas marina sp. nov., isolated from deep seawater of the Pacific Ocean.</title>
        <authorList>
            <person name="Liu X."/>
            <person name="Lai Q."/>
            <person name="Sun F."/>
            <person name="Gai Y."/>
            <person name="Li G."/>
            <person name="Shao Z."/>
        </authorList>
    </citation>
    <scope>NUCLEOTIDE SEQUENCE</scope>
    <source>
        <strain evidence="2">C16B3</strain>
    </source>
</reference>
<feature type="domain" description="Transposase IS200-like" evidence="1">
    <location>
        <begin position="10"/>
        <end position="132"/>
    </location>
</feature>
<dbReference type="GO" id="GO:0004803">
    <property type="term" value="F:transposase activity"/>
    <property type="evidence" value="ECO:0007669"/>
    <property type="project" value="InterPro"/>
</dbReference>
<proteinExistence type="predicted"/>
<dbReference type="GO" id="GO:0006313">
    <property type="term" value="P:DNA transposition"/>
    <property type="evidence" value="ECO:0007669"/>
    <property type="project" value="InterPro"/>
</dbReference>